<evidence type="ECO:0000313" key="2">
    <source>
        <dbReference type="EMBL" id="KLT45944.1"/>
    </source>
</evidence>
<dbReference type="GeneID" id="28982453"/>
<feature type="compositionally biased region" description="Low complexity" evidence="1">
    <location>
        <begin position="56"/>
        <end position="66"/>
    </location>
</feature>
<feature type="compositionally biased region" description="Basic and acidic residues" evidence="1">
    <location>
        <begin position="32"/>
        <end position="44"/>
    </location>
</feature>
<dbReference type="RefSeq" id="XP_018282435.1">
    <property type="nucleotide sequence ID" value="XM_018421850.1"/>
</dbReference>
<feature type="compositionally biased region" description="Basic residues" evidence="1">
    <location>
        <begin position="10"/>
        <end position="19"/>
    </location>
</feature>
<evidence type="ECO:0000256" key="1">
    <source>
        <dbReference type="SAM" id="MobiDB-lite"/>
    </source>
</evidence>
<dbReference type="Proteomes" id="UP000053611">
    <property type="component" value="Unassembled WGS sequence"/>
</dbReference>
<feature type="region of interest" description="Disordered" evidence="1">
    <location>
        <begin position="1"/>
        <end position="194"/>
    </location>
</feature>
<keyword evidence="3" id="KW-1185">Reference proteome</keyword>
<gene>
    <name evidence="2" type="ORF">CC85DRAFT_282081</name>
</gene>
<protein>
    <submittedName>
        <fullName evidence="2">Uncharacterized protein</fullName>
    </submittedName>
</protein>
<organism evidence="2 3">
    <name type="scientific">Cutaneotrichosporon oleaginosum</name>
    <dbReference type="NCBI Taxonomy" id="879819"/>
    <lineage>
        <taxon>Eukaryota</taxon>
        <taxon>Fungi</taxon>
        <taxon>Dikarya</taxon>
        <taxon>Basidiomycota</taxon>
        <taxon>Agaricomycotina</taxon>
        <taxon>Tremellomycetes</taxon>
        <taxon>Trichosporonales</taxon>
        <taxon>Trichosporonaceae</taxon>
        <taxon>Cutaneotrichosporon</taxon>
    </lineage>
</organism>
<dbReference type="AlphaFoldDB" id="A0A0J1BD22"/>
<feature type="compositionally biased region" description="Basic residues" evidence="1">
    <location>
        <begin position="185"/>
        <end position="194"/>
    </location>
</feature>
<dbReference type="EMBL" id="KQ087179">
    <property type="protein sequence ID" value="KLT45944.1"/>
    <property type="molecule type" value="Genomic_DNA"/>
</dbReference>
<proteinExistence type="predicted"/>
<name>A0A0J1BD22_9TREE</name>
<feature type="compositionally biased region" description="Low complexity" evidence="1">
    <location>
        <begin position="108"/>
        <end position="136"/>
    </location>
</feature>
<reference evidence="2 3" key="1">
    <citation type="submission" date="2015-03" db="EMBL/GenBank/DDBJ databases">
        <title>Genomics and transcriptomics of the oil-accumulating basidiomycete yeast T. oleaginosus allow insights into substrate utilization and the diverse evolutionary trajectories of mating systems in fungi.</title>
        <authorList>
            <consortium name="DOE Joint Genome Institute"/>
            <person name="Kourist R."/>
            <person name="Kracht O."/>
            <person name="Bracharz F."/>
            <person name="Lipzen A."/>
            <person name="Nolan M."/>
            <person name="Ohm R."/>
            <person name="Grigoriev I."/>
            <person name="Sun S."/>
            <person name="Heitman J."/>
            <person name="Bruck T."/>
            <person name="Nowrousian M."/>
        </authorList>
    </citation>
    <scope>NUCLEOTIDE SEQUENCE [LARGE SCALE GENOMIC DNA]</scope>
    <source>
        <strain evidence="2 3">IBC0246</strain>
    </source>
</reference>
<accession>A0A0J1BD22</accession>
<evidence type="ECO:0000313" key="3">
    <source>
        <dbReference type="Proteomes" id="UP000053611"/>
    </source>
</evidence>
<sequence>MGAVLSLPFFRRRSRRRRSPVSTPISHPRPLLRRDDPDLDKTEGLELLAIPKTRHSASTAGSTAGSRIVRNGSVGSRTSRRTRRRPGEFGQDVIPEVLEPKDTPPSVPSMSSASASDSSCSSKPSLPKPSIEITAPTPLPLPAPAPRRASVSISGVGSKRRLDDPRRQRRTSSASNRRNSIIGTKPRRVSTRKRRIESGWDIIRHDEADGWAPAAGRAGGKRVRLAWPEA</sequence>
<feature type="compositionally biased region" description="Low complexity" evidence="1">
    <location>
        <begin position="171"/>
        <end position="180"/>
    </location>
</feature>